<evidence type="ECO:0000256" key="1">
    <source>
        <dbReference type="ARBA" id="ARBA00001933"/>
    </source>
</evidence>
<evidence type="ECO:0000256" key="2">
    <source>
        <dbReference type="ARBA" id="ARBA00007103"/>
    </source>
</evidence>
<dbReference type="InterPro" id="IPR036052">
    <property type="entry name" value="TrpB-like_PALP_sf"/>
</dbReference>
<dbReference type="PROSITE" id="PS00901">
    <property type="entry name" value="CYS_SYNTHASE"/>
    <property type="match status" value="1"/>
</dbReference>
<evidence type="ECO:0000256" key="7">
    <source>
        <dbReference type="ARBA" id="ARBA00023192"/>
    </source>
</evidence>
<comment type="cofactor">
    <cofactor evidence="1">
        <name>pyridoxal 5'-phosphate</name>
        <dbReference type="ChEBI" id="CHEBI:597326"/>
    </cofactor>
</comment>
<comment type="similarity">
    <text evidence="2">Belongs to the cysteine synthase/cystathionine beta-synthase family.</text>
</comment>
<organism evidence="10 11">
    <name type="scientific">Streptosporangium becharense</name>
    <dbReference type="NCBI Taxonomy" id="1816182"/>
    <lineage>
        <taxon>Bacteria</taxon>
        <taxon>Bacillati</taxon>
        <taxon>Actinomycetota</taxon>
        <taxon>Actinomycetes</taxon>
        <taxon>Streptosporangiales</taxon>
        <taxon>Streptosporangiaceae</taxon>
        <taxon>Streptosporangium</taxon>
    </lineage>
</organism>
<dbReference type="Pfam" id="PF00291">
    <property type="entry name" value="PALP"/>
    <property type="match status" value="1"/>
</dbReference>
<comment type="catalytic activity">
    <reaction evidence="8">
        <text>O-acetyl-L-serine + hydrogen sulfide = L-cysteine + acetate</text>
        <dbReference type="Rhea" id="RHEA:14829"/>
        <dbReference type="ChEBI" id="CHEBI:29919"/>
        <dbReference type="ChEBI" id="CHEBI:30089"/>
        <dbReference type="ChEBI" id="CHEBI:35235"/>
        <dbReference type="ChEBI" id="CHEBI:58340"/>
        <dbReference type="EC" id="2.5.1.47"/>
    </reaction>
</comment>
<feature type="domain" description="Tryptophan synthase beta chain-like PALP" evidence="9">
    <location>
        <begin position="30"/>
        <end position="317"/>
    </location>
</feature>
<keyword evidence="11" id="KW-1185">Reference proteome</keyword>
<dbReference type="GO" id="GO:0006535">
    <property type="term" value="P:cysteine biosynthetic process from serine"/>
    <property type="evidence" value="ECO:0007669"/>
    <property type="project" value="InterPro"/>
</dbReference>
<evidence type="ECO:0000313" key="11">
    <source>
        <dbReference type="Proteomes" id="UP000540685"/>
    </source>
</evidence>
<evidence type="ECO:0000256" key="3">
    <source>
        <dbReference type="ARBA" id="ARBA00012681"/>
    </source>
</evidence>
<keyword evidence="6" id="KW-0663">Pyridoxal phosphate</keyword>
<dbReference type="EC" id="2.5.1.47" evidence="3"/>
<name>A0A7W9IJ73_9ACTN</name>
<evidence type="ECO:0000256" key="6">
    <source>
        <dbReference type="ARBA" id="ARBA00022898"/>
    </source>
</evidence>
<sequence>MTAVRPVDDRSVDKGIERTGQIMDMGDGVLTAIGNTPLVRLRRVVPAGCAEIFVKVEGQNPTGSMKDRMAQAMIARAEGDGRLRPGDTVVEYTGGSTGASLALVCAVKGYRLRIVSSDAFSEDKLLQMAAFGAELSLVPSEGGMITKALIRRMIETAEGFSRQPGTYWTNQLDNTDSVAGYHPMGEEIWEQTGGRVDVFVQSVGTAASLRGATTALKRHRPELRVVAVEPAESAVLSGGRPGAHRIEGIGIGYPPPMWDPALADEIVPIATADAEEMARRLAREEGLFAGTSSGANVLAAIRVGQRLGPATRIATLLVDSGLKYLSTDVYRC</sequence>
<dbReference type="GO" id="GO:0004124">
    <property type="term" value="F:cysteine synthase activity"/>
    <property type="evidence" value="ECO:0007669"/>
    <property type="project" value="UniProtKB-EC"/>
</dbReference>
<dbReference type="RefSeq" id="WP_221206777.1">
    <property type="nucleotide sequence ID" value="NZ_JACHMP010000001.1"/>
</dbReference>
<gene>
    <name evidence="10" type="ORF">F4562_004811</name>
</gene>
<evidence type="ECO:0000256" key="4">
    <source>
        <dbReference type="ARBA" id="ARBA00022605"/>
    </source>
</evidence>
<keyword evidence="4" id="KW-0028">Amino-acid biosynthesis</keyword>
<proteinExistence type="inferred from homology"/>
<dbReference type="InterPro" id="IPR001216">
    <property type="entry name" value="P-phosphate_BS"/>
</dbReference>
<protein>
    <recommendedName>
        <fullName evidence="3">cysteine synthase</fullName>
        <ecNumber evidence="3">2.5.1.47</ecNumber>
    </recommendedName>
</protein>
<accession>A0A7W9IJ73</accession>
<evidence type="ECO:0000256" key="8">
    <source>
        <dbReference type="ARBA" id="ARBA00047931"/>
    </source>
</evidence>
<keyword evidence="7" id="KW-0198">Cysteine biosynthesis</keyword>
<reference evidence="10 11" key="1">
    <citation type="submission" date="2020-08" db="EMBL/GenBank/DDBJ databases">
        <title>Sequencing the genomes of 1000 actinobacteria strains.</title>
        <authorList>
            <person name="Klenk H.-P."/>
        </authorList>
    </citation>
    <scope>NUCLEOTIDE SEQUENCE [LARGE SCALE GENOMIC DNA]</scope>
    <source>
        <strain evidence="10 11">DSM 46887</strain>
    </source>
</reference>
<dbReference type="CDD" id="cd01561">
    <property type="entry name" value="CBS_like"/>
    <property type="match status" value="1"/>
</dbReference>
<dbReference type="EMBL" id="JACHMP010000001">
    <property type="protein sequence ID" value="MBB5821749.1"/>
    <property type="molecule type" value="Genomic_DNA"/>
</dbReference>
<dbReference type="InterPro" id="IPR001926">
    <property type="entry name" value="TrpB-like_PALP"/>
</dbReference>
<dbReference type="SUPFAM" id="SSF53686">
    <property type="entry name" value="Tryptophan synthase beta subunit-like PLP-dependent enzymes"/>
    <property type="match status" value="1"/>
</dbReference>
<dbReference type="PANTHER" id="PTHR10314">
    <property type="entry name" value="CYSTATHIONINE BETA-SYNTHASE"/>
    <property type="match status" value="1"/>
</dbReference>
<evidence type="ECO:0000313" key="10">
    <source>
        <dbReference type="EMBL" id="MBB5821749.1"/>
    </source>
</evidence>
<keyword evidence="5 10" id="KW-0808">Transferase</keyword>
<evidence type="ECO:0000256" key="5">
    <source>
        <dbReference type="ARBA" id="ARBA00022679"/>
    </source>
</evidence>
<dbReference type="Proteomes" id="UP000540685">
    <property type="component" value="Unassembled WGS sequence"/>
</dbReference>
<dbReference type="FunFam" id="3.40.50.1100:FF:000006">
    <property type="entry name" value="Cysteine synthase"/>
    <property type="match status" value="1"/>
</dbReference>
<dbReference type="Gene3D" id="3.40.50.1100">
    <property type="match status" value="2"/>
</dbReference>
<comment type="caution">
    <text evidence="10">The sequence shown here is derived from an EMBL/GenBank/DDBJ whole genome shotgun (WGS) entry which is preliminary data.</text>
</comment>
<dbReference type="InterPro" id="IPR050214">
    <property type="entry name" value="Cys_Synth/Cystath_Beta-Synth"/>
</dbReference>
<evidence type="ECO:0000259" key="9">
    <source>
        <dbReference type="Pfam" id="PF00291"/>
    </source>
</evidence>
<dbReference type="AlphaFoldDB" id="A0A7W9IJ73"/>